<dbReference type="EC" id="2.5.1.78" evidence="3 7"/>
<feature type="binding site" evidence="7">
    <location>
        <position position="130"/>
    </location>
    <ligand>
        <name>(2S)-2-hydroxy-3-oxobutyl phosphate</name>
        <dbReference type="ChEBI" id="CHEBI:58830"/>
    </ligand>
</feature>
<dbReference type="CDD" id="cd09209">
    <property type="entry name" value="Lumazine_synthase-I"/>
    <property type="match status" value="1"/>
</dbReference>
<dbReference type="GO" id="GO:0000906">
    <property type="term" value="F:6,7-dimethyl-8-ribityllumazine synthase activity"/>
    <property type="evidence" value="ECO:0007669"/>
    <property type="project" value="UniProtKB-UniRule"/>
</dbReference>
<name>A0A9D1T1V6_9BACT</name>
<dbReference type="PANTHER" id="PTHR21058">
    <property type="entry name" value="6,7-DIMETHYL-8-RIBITYLLUMAZINE SYNTHASE DMRL SYNTHASE LUMAZINE SYNTHASE"/>
    <property type="match status" value="1"/>
</dbReference>
<evidence type="ECO:0000256" key="2">
    <source>
        <dbReference type="ARBA" id="ARBA00007424"/>
    </source>
</evidence>
<reference evidence="9" key="1">
    <citation type="submission" date="2020-10" db="EMBL/GenBank/DDBJ databases">
        <authorList>
            <person name="Gilroy R."/>
        </authorList>
    </citation>
    <scope>NUCLEOTIDE SEQUENCE</scope>
    <source>
        <strain evidence="9">10669</strain>
    </source>
</reference>
<feature type="region of interest" description="Disordered" evidence="8">
    <location>
        <begin position="173"/>
        <end position="206"/>
    </location>
</feature>
<protein>
    <recommendedName>
        <fullName evidence="3 7">6,7-dimethyl-8-ribityllumazine synthase</fullName>
        <shortName evidence="7">DMRL synthase</shortName>
        <shortName evidence="7">LS</shortName>
        <shortName evidence="7">Lumazine synthase</shortName>
        <ecNumber evidence="3 7">2.5.1.78</ecNumber>
    </recommendedName>
</protein>
<dbReference type="InterPro" id="IPR002180">
    <property type="entry name" value="LS/RS"/>
</dbReference>
<evidence type="ECO:0000256" key="5">
    <source>
        <dbReference type="ARBA" id="ARBA00022679"/>
    </source>
</evidence>
<dbReference type="HAMAP" id="MF_00178">
    <property type="entry name" value="Lumazine_synth"/>
    <property type="match status" value="1"/>
</dbReference>
<feature type="active site" description="Proton donor" evidence="7">
    <location>
        <position position="91"/>
    </location>
</feature>
<dbReference type="InterPro" id="IPR036467">
    <property type="entry name" value="LS/RS_sf"/>
</dbReference>
<accession>A0A9D1T1V6</accession>
<dbReference type="InterPro" id="IPR034964">
    <property type="entry name" value="LS"/>
</dbReference>
<comment type="catalytic activity">
    <reaction evidence="6 7">
        <text>(2S)-2-hydroxy-3-oxobutyl phosphate + 5-amino-6-(D-ribitylamino)uracil = 6,7-dimethyl-8-(1-D-ribityl)lumazine + phosphate + 2 H2O + H(+)</text>
        <dbReference type="Rhea" id="RHEA:26152"/>
        <dbReference type="ChEBI" id="CHEBI:15377"/>
        <dbReference type="ChEBI" id="CHEBI:15378"/>
        <dbReference type="ChEBI" id="CHEBI:15934"/>
        <dbReference type="ChEBI" id="CHEBI:43474"/>
        <dbReference type="ChEBI" id="CHEBI:58201"/>
        <dbReference type="ChEBI" id="CHEBI:58830"/>
        <dbReference type="EC" id="2.5.1.78"/>
    </reaction>
</comment>
<dbReference type="NCBIfam" id="TIGR00114">
    <property type="entry name" value="lumazine-synth"/>
    <property type="match status" value="1"/>
</dbReference>
<dbReference type="EMBL" id="DVOG01000076">
    <property type="protein sequence ID" value="HIV04091.1"/>
    <property type="molecule type" value="Genomic_DNA"/>
</dbReference>
<feature type="binding site" evidence="7">
    <location>
        <begin position="88"/>
        <end position="89"/>
    </location>
    <ligand>
        <name>(2S)-2-hydroxy-3-oxobutyl phosphate</name>
        <dbReference type="ChEBI" id="CHEBI:58830"/>
    </ligand>
</feature>
<evidence type="ECO:0000313" key="9">
    <source>
        <dbReference type="EMBL" id="HIV04091.1"/>
    </source>
</evidence>
<dbReference type="AlphaFoldDB" id="A0A9D1T1V6"/>
<comment type="pathway">
    <text evidence="1 7">Cofactor biosynthesis; riboflavin biosynthesis; riboflavin from 2-hydroxy-3-oxobutyl phosphate and 5-amino-6-(D-ribitylamino)uracil: step 1/2.</text>
</comment>
<keyword evidence="4 7" id="KW-0686">Riboflavin biosynthesis</keyword>
<feature type="binding site" evidence="7">
    <location>
        <begin position="59"/>
        <end position="61"/>
    </location>
    <ligand>
        <name>5-amino-6-(D-ribitylamino)uracil</name>
        <dbReference type="ChEBI" id="CHEBI:15934"/>
    </ligand>
</feature>
<dbReference type="GO" id="GO:0005829">
    <property type="term" value="C:cytosol"/>
    <property type="evidence" value="ECO:0007669"/>
    <property type="project" value="TreeGrafter"/>
</dbReference>
<evidence type="ECO:0000256" key="7">
    <source>
        <dbReference type="HAMAP-Rule" id="MF_00178"/>
    </source>
</evidence>
<dbReference type="Proteomes" id="UP000886812">
    <property type="component" value="Unassembled WGS sequence"/>
</dbReference>
<dbReference type="Pfam" id="PF00885">
    <property type="entry name" value="DMRL_synthase"/>
    <property type="match status" value="1"/>
</dbReference>
<dbReference type="SUPFAM" id="SSF52121">
    <property type="entry name" value="Lumazine synthase"/>
    <property type="match status" value="1"/>
</dbReference>
<sequence length="206" mass="22531">MSKNKPTHKPESRSDLRFAIVASRYNSKHVDHLVERVRRKLREAKIPAGGIDVSRVPGANEIPYVANMLALTGDYDCVIALGVVIAGETPHHEIIAHATAGALQGIALDTQVPVVNGIVVVNSEAQADERVFGETDRGSEFALAALDIATTGLRLARYLEELDRNDIERERNEEIFGSNFLRDDDDEDDDAQGGFPLGGDSPFRKN</sequence>
<feature type="binding site" evidence="7">
    <location>
        <begin position="83"/>
        <end position="85"/>
    </location>
    <ligand>
        <name>5-amino-6-(D-ribitylamino)uracil</name>
        <dbReference type="ChEBI" id="CHEBI:15934"/>
    </ligand>
</feature>
<dbReference type="GO" id="GO:0009231">
    <property type="term" value="P:riboflavin biosynthetic process"/>
    <property type="evidence" value="ECO:0007669"/>
    <property type="project" value="UniProtKB-UniRule"/>
</dbReference>
<comment type="caution">
    <text evidence="9">The sequence shown here is derived from an EMBL/GenBank/DDBJ whole genome shotgun (WGS) entry which is preliminary data.</text>
</comment>
<feature type="binding site" evidence="7">
    <location>
        <position position="25"/>
    </location>
    <ligand>
        <name>5-amino-6-(D-ribitylamino)uracil</name>
        <dbReference type="ChEBI" id="CHEBI:15934"/>
    </ligand>
</feature>
<reference evidence="9" key="2">
    <citation type="journal article" date="2021" name="PeerJ">
        <title>Extensive microbial diversity within the chicken gut microbiome revealed by metagenomics and culture.</title>
        <authorList>
            <person name="Gilroy R."/>
            <person name="Ravi A."/>
            <person name="Getino M."/>
            <person name="Pursley I."/>
            <person name="Horton D.L."/>
            <person name="Alikhan N.F."/>
            <person name="Baker D."/>
            <person name="Gharbi K."/>
            <person name="Hall N."/>
            <person name="Watson M."/>
            <person name="Adriaenssens E.M."/>
            <person name="Foster-Nyarko E."/>
            <person name="Jarju S."/>
            <person name="Secka A."/>
            <person name="Antonio M."/>
            <person name="Oren A."/>
            <person name="Chaudhuri R.R."/>
            <person name="La Ragione R."/>
            <person name="Hildebrand F."/>
            <person name="Pallen M.J."/>
        </authorList>
    </citation>
    <scope>NUCLEOTIDE SEQUENCE</scope>
    <source>
        <strain evidence="9">10669</strain>
    </source>
</reference>
<feature type="binding site" evidence="7">
    <location>
        <position position="116"/>
    </location>
    <ligand>
        <name>5-amino-6-(D-ribitylamino)uracil</name>
        <dbReference type="ChEBI" id="CHEBI:15934"/>
    </ligand>
</feature>
<evidence type="ECO:0000256" key="1">
    <source>
        <dbReference type="ARBA" id="ARBA00004917"/>
    </source>
</evidence>
<dbReference type="GO" id="GO:0009349">
    <property type="term" value="C:riboflavin synthase complex"/>
    <property type="evidence" value="ECO:0007669"/>
    <property type="project" value="UniProtKB-UniRule"/>
</dbReference>
<evidence type="ECO:0000256" key="4">
    <source>
        <dbReference type="ARBA" id="ARBA00022619"/>
    </source>
</evidence>
<dbReference type="PANTHER" id="PTHR21058:SF0">
    <property type="entry name" value="6,7-DIMETHYL-8-RIBITYLLUMAZINE SYNTHASE"/>
    <property type="match status" value="1"/>
</dbReference>
<keyword evidence="5 7" id="KW-0808">Transferase</keyword>
<comment type="similarity">
    <text evidence="2 7">Belongs to the DMRL synthase family.</text>
</comment>
<gene>
    <name evidence="7 9" type="primary">ribH</name>
    <name evidence="9" type="ORF">IAC75_02935</name>
</gene>
<evidence type="ECO:0000256" key="6">
    <source>
        <dbReference type="ARBA" id="ARBA00048785"/>
    </source>
</evidence>
<evidence type="ECO:0000256" key="8">
    <source>
        <dbReference type="SAM" id="MobiDB-lite"/>
    </source>
</evidence>
<dbReference type="Gene3D" id="3.40.50.960">
    <property type="entry name" value="Lumazine/riboflavin synthase"/>
    <property type="match status" value="1"/>
</dbReference>
<evidence type="ECO:0000256" key="3">
    <source>
        <dbReference type="ARBA" id="ARBA00012664"/>
    </source>
</evidence>
<comment type="function">
    <text evidence="7">Catalyzes the formation of 6,7-dimethyl-8-ribityllumazine by condensation of 5-amino-6-(D-ribitylamino)uracil with 3,4-dihydroxy-2-butanone 4-phosphate. This is the penultimate step in the biosynthesis of riboflavin.</text>
</comment>
<organism evidence="9 10">
    <name type="scientific">Candidatus Spyradosoma merdigallinarum</name>
    <dbReference type="NCBI Taxonomy" id="2840950"/>
    <lineage>
        <taxon>Bacteria</taxon>
        <taxon>Pseudomonadati</taxon>
        <taxon>Verrucomicrobiota</taxon>
        <taxon>Opitutia</taxon>
        <taxon>Opitutia incertae sedis</taxon>
        <taxon>Candidatus Spyradosoma</taxon>
    </lineage>
</organism>
<proteinExistence type="inferred from homology"/>
<evidence type="ECO:0000313" key="10">
    <source>
        <dbReference type="Proteomes" id="UP000886812"/>
    </source>
</evidence>